<feature type="domain" description="Histidine kinase" evidence="12">
    <location>
        <begin position="241"/>
        <end position="441"/>
    </location>
</feature>
<dbReference type="SMART" id="SM00388">
    <property type="entry name" value="HisKA"/>
    <property type="match status" value="1"/>
</dbReference>
<keyword evidence="5" id="KW-0808">Transferase</keyword>
<dbReference type="AlphaFoldDB" id="A0A172YC19"/>
<evidence type="ECO:0000256" key="7">
    <source>
        <dbReference type="ARBA" id="ARBA00022777"/>
    </source>
</evidence>
<dbReference type="Gene3D" id="1.10.287.130">
    <property type="match status" value="1"/>
</dbReference>
<name>A0A172YC19_9GAMM</name>
<feature type="transmembrane region" description="Helical" evidence="11">
    <location>
        <begin position="156"/>
        <end position="179"/>
    </location>
</feature>
<dbReference type="SMART" id="SM00304">
    <property type="entry name" value="HAMP"/>
    <property type="match status" value="1"/>
</dbReference>
<dbReference type="PRINTS" id="PR00344">
    <property type="entry name" value="BCTRLSENSOR"/>
</dbReference>
<keyword evidence="7" id="KW-0418">Kinase</keyword>
<keyword evidence="10 11" id="KW-0472">Membrane</keyword>
<keyword evidence="15" id="KW-1185">Reference proteome</keyword>
<dbReference type="KEGG" id="haa:A5892_04260"/>
<evidence type="ECO:0000313" key="15">
    <source>
        <dbReference type="Proteomes" id="UP000077875"/>
    </source>
</evidence>
<dbReference type="InterPro" id="IPR005467">
    <property type="entry name" value="His_kinase_dom"/>
</dbReference>
<evidence type="ECO:0000256" key="4">
    <source>
        <dbReference type="ARBA" id="ARBA00022553"/>
    </source>
</evidence>
<keyword evidence="4" id="KW-0597">Phosphoprotein</keyword>
<organism evidence="14 15">
    <name type="scientific">Halotalea alkalilenta</name>
    <dbReference type="NCBI Taxonomy" id="376489"/>
    <lineage>
        <taxon>Bacteria</taxon>
        <taxon>Pseudomonadati</taxon>
        <taxon>Pseudomonadota</taxon>
        <taxon>Gammaproteobacteria</taxon>
        <taxon>Oceanospirillales</taxon>
        <taxon>Halomonadaceae</taxon>
        <taxon>Halotalea</taxon>
    </lineage>
</organism>
<dbReference type="SMART" id="SM00387">
    <property type="entry name" value="HATPase_c"/>
    <property type="match status" value="1"/>
</dbReference>
<dbReference type="Pfam" id="PF02518">
    <property type="entry name" value="HATPase_c"/>
    <property type="match status" value="1"/>
</dbReference>
<evidence type="ECO:0000256" key="3">
    <source>
        <dbReference type="ARBA" id="ARBA00012438"/>
    </source>
</evidence>
<dbReference type="InterPro" id="IPR003661">
    <property type="entry name" value="HisK_dim/P_dom"/>
</dbReference>
<evidence type="ECO:0000313" key="14">
    <source>
        <dbReference type="EMBL" id="ANF56777.1"/>
    </source>
</evidence>
<dbReference type="Gene3D" id="3.30.565.10">
    <property type="entry name" value="Histidine kinase-like ATPase, C-terminal domain"/>
    <property type="match status" value="1"/>
</dbReference>
<protein>
    <recommendedName>
        <fullName evidence="3">histidine kinase</fullName>
        <ecNumber evidence="3">2.7.13.3</ecNumber>
    </recommendedName>
</protein>
<dbReference type="GO" id="GO:0000155">
    <property type="term" value="F:phosphorelay sensor kinase activity"/>
    <property type="evidence" value="ECO:0007669"/>
    <property type="project" value="InterPro"/>
</dbReference>
<dbReference type="PROSITE" id="PS50885">
    <property type="entry name" value="HAMP"/>
    <property type="match status" value="1"/>
</dbReference>
<keyword evidence="8 11" id="KW-1133">Transmembrane helix</keyword>
<dbReference type="Pfam" id="PF00672">
    <property type="entry name" value="HAMP"/>
    <property type="match status" value="1"/>
</dbReference>
<dbReference type="EC" id="2.7.13.3" evidence="3"/>
<dbReference type="InterPro" id="IPR003660">
    <property type="entry name" value="HAMP_dom"/>
</dbReference>
<evidence type="ECO:0000256" key="6">
    <source>
        <dbReference type="ARBA" id="ARBA00022692"/>
    </source>
</evidence>
<gene>
    <name evidence="14" type="ORF">A5892_04260</name>
</gene>
<keyword evidence="9" id="KW-0902">Two-component regulatory system</keyword>
<evidence type="ECO:0000256" key="5">
    <source>
        <dbReference type="ARBA" id="ARBA00022679"/>
    </source>
</evidence>
<evidence type="ECO:0000256" key="9">
    <source>
        <dbReference type="ARBA" id="ARBA00023012"/>
    </source>
</evidence>
<evidence type="ECO:0000259" key="13">
    <source>
        <dbReference type="PROSITE" id="PS50885"/>
    </source>
</evidence>
<dbReference type="STRING" id="376489.A5892_04260"/>
<dbReference type="InterPro" id="IPR036097">
    <property type="entry name" value="HisK_dim/P_sf"/>
</dbReference>
<accession>A0A172YC19</accession>
<evidence type="ECO:0000259" key="12">
    <source>
        <dbReference type="PROSITE" id="PS50109"/>
    </source>
</evidence>
<evidence type="ECO:0000256" key="1">
    <source>
        <dbReference type="ARBA" id="ARBA00000085"/>
    </source>
</evidence>
<dbReference type="PANTHER" id="PTHR45436:SF15">
    <property type="entry name" value="SENSOR HISTIDINE KINASE CUSS"/>
    <property type="match status" value="1"/>
</dbReference>
<proteinExistence type="predicted"/>
<comment type="subcellular location">
    <subcellularLocation>
        <location evidence="2">Membrane</location>
        <topology evidence="2">Multi-pass membrane protein</topology>
    </subcellularLocation>
</comment>
<evidence type="ECO:0000256" key="11">
    <source>
        <dbReference type="SAM" id="Phobius"/>
    </source>
</evidence>
<sequence>MITCTVALIITVTVVSLAVVTLLESNPTSFLGRHRQNDMGTRLIDTLRFDSQGNPQSVTLIDEIHIWRAAFPDQFQYRVLDPQGTVLLSSEHLISNFPSADDYFDPQAERFAVESDGRGFHVETLPFTYDGNQFFLQTAVSDYLSEVIVRNRLKPVFTTVTIIAGISLGVFILAIYFTFHSMFRPLRRVSDAAARISPENLTSRLSLDGIPSEVRPLAEAFNSALDRLEEGFRVQQSFFASAAHELKTPLTLIRGQIELQGDSSQQARLLQDVDLMSRHVQQLLHIAEVSELYNYRSASTDVVAVVDEVIRYLGRRAEKKRVRIVVAHRATASALEADKAALFILLKNLVENAVEVSPESAVVTIDISNHSVAVNDQGEGIDPAHLPHIFSKFWRAPGNKYEGAGLGLAICWKIANTYGWQLFVDRSVPHTRFVVLFDGQVGNR</sequence>
<dbReference type="InterPro" id="IPR004358">
    <property type="entry name" value="Sig_transdc_His_kin-like_C"/>
</dbReference>
<dbReference type="GO" id="GO:0005886">
    <property type="term" value="C:plasma membrane"/>
    <property type="evidence" value="ECO:0007669"/>
    <property type="project" value="TreeGrafter"/>
</dbReference>
<reference evidence="14 15" key="1">
    <citation type="submission" date="2016-04" db="EMBL/GenBank/DDBJ databases">
        <title>Complete Genome Sequence of Halotalea alkalilenta IHB B 13600.</title>
        <authorList>
            <person name="Swarnkar M.K."/>
            <person name="Sharma A."/>
            <person name="Kaushal K."/>
            <person name="Soni R."/>
            <person name="Rana S."/>
            <person name="Singh A.K."/>
            <person name="Gulati A."/>
        </authorList>
    </citation>
    <scope>NUCLEOTIDE SEQUENCE [LARGE SCALE GENOMIC DNA]</scope>
    <source>
        <strain evidence="14 15">IHB B 13600</strain>
    </source>
</reference>
<dbReference type="InterPro" id="IPR003594">
    <property type="entry name" value="HATPase_dom"/>
</dbReference>
<dbReference type="EMBL" id="CP015243">
    <property type="protein sequence ID" value="ANF56777.1"/>
    <property type="molecule type" value="Genomic_DNA"/>
</dbReference>
<dbReference type="PANTHER" id="PTHR45436">
    <property type="entry name" value="SENSOR HISTIDINE KINASE YKOH"/>
    <property type="match status" value="1"/>
</dbReference>
<comment type="catalytic activity">
    <reaction evidence="1">
        <text>ATP + protein L-histidine = ADP + protein N-phospho-L-histidine.</text>
        <dbReference type="EC" id="2.7.13.3"/>
    </reaction>
</comment>
<evidence type="ECO:0000256" key="8">
    <source>
        <dbReference type="ARBA" id="ARBA00022989"/>
    </source>
</evidence>
<dbReference type="CDD" id="cd06225">
    <property type="entry name" value="HAMP"/>
    <property type="match status" value="1"/>
</dbReference>
<dbReference type="PROSITE" id="PS50109">
    <property type="entry name" value="HIS_KIN"/>
    <property type="match status" value="1"/>
</dbReference>
<dbReference type="Pfam" id="PF00512">
    <property type="entry name" value="HisKA"/>
    <property type="match status" value="1"/>
</dbReference>
<dbReference type="Proteomes" id="UP000077875">
    <property type="component" value="Chromosome"/>
</dbReference>
<dbReference type="CDD" id="cd00082">
    <property type="entry name" value="HisKA"/>
    <property type="match status" value="1"/>
</dbReference>
<dbReference type="SUPFAM" id="SSF55874">
    <property type="entry name" value="ATPase domain of HSP90 chaperone/DNA topoisomerase II/histidine kinase"/>
    <property type="match status" value="1"/>
</dbReference>
<dbReference type="SUPFAM" id="SSF47384">
    <property type="entry name" value="Homodimeric domain of signal transducing histidine kinase"/>
    <property type="match status" value="1"/>
</dbReference>
<dbReference type="InterPro" id="IPR036890">
    <property type="entry name" value="HATPase_C_sf"/>
</dbReference>
<evidence type="ECO:0000256" key="2">
    <source>
        <dbReference type="ARBA" id="ARBA00004141"/>
    </source>
</evidence>
<feature type="domain" description="HAMP" evidence="13">
    <location>
        <begin position="180"/>
        <end position="233"/>
    </location>
</feature>
<evidence type="ECO:0000256" key="10">
    <source>
        <dbReference type="ARBA" id="ARBA00023136"/>
    </source>
</evidence>
<dbReference type="InterPro" id="IPR050428">
    <property type="entry name" value="TCS_sensor_his_kinase"/>
</dbReference>
<dbReference type="SUPFAM" id="SSF158472">
    <property type="entry name" value="HAMP domain-like"/>
    <property type="match status" value="1"/>
</dbReference>
<keyword evidence="6 11" id="KW-0812">Transmembrane</keyword>